<dbReference type="InterPro" id="IPR001387">
    <property type="entry name" value="Cro/C1-type_HTH"/>
</dbReference>
<dbReference type="PROSITE" id="PS50943">
    <property type="entry name" value="HTH_CROC1"/>
    <property type="match status" value="1"/>
</dbReference>
<dbReference type="OrthoDB" id="5636356at2"/>
<evidence type="ECO:0000313" key="5">
    <source>
        <dbReference type="Proteomes" id="UP000054698"/>
    </source>
</evidence>
<dbReference type="SUPFAM" id="SSF47413">
    <property type="entry name" value="lambda repressor-like DNA-binding domains"/>
    <property type="match status" value="1"/>
</dbReference>
<dbReference type="Proteomes" id="UP000054698">
    <property type="component" value="Unassembled WGS sequence"/>
</dbReference>
<dbReference type="EMBL" id="LNYB01000085">
    <property type="protein sequence ID" value="KTC95064.1"/>
    <property type="molecule type" value="Genomic_DNA"/>
</dbReference>
<evidence type="ECO:0000313" key="6">
    <source>
        <dbReference type="Proteomes" id="UP000251942"/>
    </source>
</evidence>
<name>A0A0W0THJ8_9GAMM</name>
<keyword evidence="5" id="KW-1185">Reference proteome</keyword>
<evidence type="ECO:0000313" key="4">
    <source>
        <dbReference type="EMBL" id="STX39434.1"/>
    </source>
</evidence>
<dbReference type="Proteomes" id="UP000251942">
    <property type="component" value="Unassembled WGS sequence"/>
</dbReference>
<dbReference type="Pfam" id="PF01381">
    <property type="entry name" value="HTH_3"/>
    <property type="match status" value="1"/>
</dbReference>
<reference evidence="2 5" key="1">
    <citation type="submission" date="2015-11" db="EMBL/GenBank/DDBJ databases">
        <title>Genomic analysis of 38 Legionella species identifies large and diverse effector repertoires.</title>
        <authorList>
            <person name="Burstein D."/>
            <person name="Amaro F."/>
            <person name="Zusman T."/>
            <person name="Lifshitz Z."/>
            <person name="Cohen O."/>
            <person name="Gilbert J.A."/>
            <person name="Pupko T."/>
            <person name="Shuman H.A."/>
            <person name="Segal G."/>
        </authorList>
    </citation>
    <scope>NUCLEOTIDE SEQUENCE [LARGE SCALE GENOMIC DNA]</scope>
    <source>
        <strain evidence="2 5">WO-44C</strain>
    </source>
</reference>
<organism evidence="2 5">
    <name type="scientific">Legionella feeleii</name>
    <dbReference type="NCBI Taxonomy" id="453"/>
    <lineage>
        <taxon>Bacteria</taxon>
        <taxon>Pseudomonadati</taxon>
        <taxon>Pseudomonadota</taxon>
        <taxon>Gammaproteobacteria</taxon>
        <taxon>Legionellales</taxon>
        <taxon>Legionellaceae</taxon>
        <taxon>Legionella</taxon>
    </lineage>
</organism>
<proteinExistence type="predicted"/>
<dbReference type="SMART" id="SM00530">
    <property type="entry name" value="HTH_XRE"/>
    <property type="match status" value="1"/>
</dbReference>
<evidence type="ECO:0000313" key="7">
    <source>
        <dbReference type="Proteomes" id="UP000254033"/>
    </source>
</evidence>
<dbReference type="GO" id="GO:0003677">
    <property type="term" value="F:DNA binding"/>
    <property type="evidence" value="ECO:0007669"/>
    <property type="project" value="InterPro"/>
</dbReference>
<dbReference type="STRING" id="453.Lfee_2728"/>
<gene>
    <name evidence="2" type="ORF">Lfee_2728</name>
    <name evidence="4" type="ORF">NCTC11978_02633</name>
    <name evidence="3" type="ORF">NCTC12022_02466</name>
</gene>
<protein>
    <submittedName>
        <fullName evidence="2">Putative transcriptional regulator</fullName>
    </submittedName>
</protein>
<sequence length="157" mass="17741">MEKVDLTKQFAYRLRDAMIAAGFNSQRSTSGVCIHKLAEITGYSLQICRKYLRGEAIPEPTKLVEISSKLNVSPGWLLFGDHHHGSPQPEDRITINRNLLHYVFTQVGELYTNCLLGDELPDFLLELINDVGQINATEEQSKKIIDLALSSIKRFSH</sequence>
<reference evidence="6 7" key="2">
    <citation type="submission" date="2018-06" db="EMBL/GenBank/DDBJ databases">
        <authorList>
            <consortium name="Pathogen Informatics"/>
            <person name="Doyle S."/>
        </authorList>
    </citation>
    <scope>NUCLEOTIDE SEQUENCE [LARGE SCALE GENOMIC DNA]</scope>
    <source>
        <strain evidence="4 7">NCTC11978</strain>
        <strain evidence="3 6">NCTC12022</strain>
    </source>
</reference>
<dbReference type="Gene3D" id="1.10.260.40">
    <property type="entry name" value="lambda repressor-like DNA-binding domains"/>
    <property type="match status" value="1"/>
</dbReference>
<evidence type="ECO:0000259" key="1">
    <source>
        <dbReference type="PROSITE" id="PS50943"/>
    </source>
</evidence>
<evidence type="ECO:0000313" key="3">
    <source>
        <dbReference type="EMBL" id="SPX61718.1"/>
    </source>
</evidence>
<dbReference type="AlphaFoldDB" id="A0A0W0THJ8"/>
<dbReference type="CDD" id="cd00093">
    <property type="entry name" value="HTH_XRE"/>
    <property type="match status" value="1"/>
</dbReference>
<accession>A0A0W0THJ8</accession>
<dbReference type="RefSeq" id="WP_058447554.1">
    <property type="nucleotide sequence ID" value="NZ_CAAAHT010000006.1"/>
</dbReference>
<evidence type="ECO:0000313" key="2">
    <source>
        <dbReference type="EMBL" id="KTC95064.1"/>
    </source>
</evidence>
<dbReference type="InterPro" id="IPR010982">
    <property type="entry name" value="Lambda_DNA-bd_dom_sf"/>
</dbReference>
<dbReference type="Proteomes" id="UP000254033">
    <property type="component" value="Unassembled WGS sequence"/>
</dbReference>
<feature type="domain" description="HTH cro/C1-type" evidence="1">
    <location>
        <begin position="37"/>
        <end position="77"/>
    </location>
</feature>
<dbReference type="EMBL" id="UGNY01000001">
    <property type="protein sequence ID" value="STX39434.1"/>
    <property type="molecule type" value="Genomic_DNA"/>
</dbReference>
<dbReference type="PATRIC" id="fig|453.4.peg.2987"/>
<dbReference type="EMBL" id="UASS01000022">
    <property type="protein sequence ID" value="SPX61718.1"/>
    <property type="molecule type" value="Genomic_DNA"/>
</dbReference>